<dbReference type="InterPro" id="IPR018998">
    <property type="entry name" value="EndoU_C"/>
</dbReference>
<feature type="compositionally biased region" description="Basic and acidic residues" evidence="12">
    <location>
        <begin position="29"/>
        <end position="43"/>
    </location>
</feature>
<dbReference type="EC" id="4.6.1.-" evidence="11"/>
<comment type="subunit">
    <text evidence="3 11">Monomer.</text>
</comment>
<dbReference type="InterPro" id="IPR037227">
    <property type="entry name" value="EndoU-like"/>
</dbReference>
<dbReference type="CDD" id="cd21159">
    <property type="entry name" value="XendoU"/>
    <property type="match status" value="1"/>
</dbReference>
<keyword evidence="10" id="KW-0456">Lyase</keyword>
<keyword evidence="5 11" id="KW-0479">Metal-binding</keyword>
<evidence type="ECO:0000256" key="12">
    <source>
        <dbReference type="SAM" id="MobiDB-lite"/>
    </source>
</evidence>
<comment type="caution">
    <text evidence="14">The sequence shown here is derived from an EMBL/GenBank/DDBJ whole genome shotgun (WGS) entry which is preliminary data.</text>
</comment>
<accession>A0A1D1VR23</accession>
<comment type="cofactor">
    <cofactor evidence="1 11">
        <name>Mn(2+)</name>
        <dbReference type="ChEBI" id="CHEBI:29035"/>
    </cofactor>
</comment>
<dbReference type="AlphaFoldDB" id="A0A1D1VR23"/>
<feature type="region of interest" description="Disordered" evidence="12">
    <location>
        <begin position="29"/>
        <end position="48"/>
    </location>
</feature>
<dbReference type="PANTHER" id="PTHR12439:SF42">
    <property type="entry name" value="ENDORIBONUCLEASE-RELATED"/>
    <property type="match status" value="1"/>
</dbReference>
<sequence length="307" mass="34878">MLAWCLVAAALALLIQHVYSGAAFSRQNSFRDRNNDGGDRGTERPLPVDPDLMAFSEEIYRLDQKGNAALETVDWAVDTRSRTGKLFSRMNQALLQKPTYAKLIALLDQYNPVMGQREEVTPAERRDQSSFLDAILATPVMRKTWDFLKSKGAAPSSSADFKNLLSRIWFTVYKRRGQPDTSGFEHVFVGELDGPSPNSPVSGFHNWVRYYLEERSGRVEYQRWKGQIDPDIFGMQFKWNGHSKMKSTIRIGESPEMSIAVLTTCFLLVPNNECKLRMGGVPVTVITHKWTTKNPNEFYVASAYYDN</sequence>
<dbReference type="GO" id="GO:0016787">
    <property type="term" value="F:hydrolase activity"/>
    <property type="evidence" value="ECO:0007669"/>
    <property type="project" value="UniProtKB-KW"/>
</dbReference>
<reference evidence="14 15" key="1">
    <citation type="journal article" date="2016" name="Nat. Commun.">
        <title>Extremotolerant tardigrade genome and improved radiotolerance of human cultured cells by tardigrade-unique protein.</title>
        <authorList>
            <person name="Hashimoto T."/>
            <person name="Horikawa D.D."/>
            <person name="Saito Y."/>
            <person name="Kuwahara H."/>
            <person name="Kozuka-Hata H."/>
            <person name="Shin-I T."/>
            <person name="Minakuchi Y."/>
            <person name="Ohishi K."/>
            <person name="Motoyama A."/>
            <person name="Aizu T."/>
            <person name="Enomoto A."/>
            <person name="Kondo K."/>
            <person name="Tanaka S."/>
            <person name="Hara Y."/>
            <person name="Koshikawa S."/>
            <person name="Sagara H."/>
            <person name="Miura T."/>
            <person name="Yokobori S."/>
            <person name="Miyagawa K."/>
            <person name="Suzuki Y."/>
            <person name="Kubo T."/>
            <person name="Oyama M."/>
            <person name="Kohara Y."/>
            <person name="Fujiyama A."/>
            <person name="Arakawa K."/>
            <person name="Katayama T."/>
            <person name="Toyoda A."/>
            <person name="Kunieda T."/>
        </authorList>
    </citation>
    <scope>NUCLEOTIDE SEQUENCE [LARGE SCALE GENOMIC DNA]</scope>
    <source>
        <strain evidence="14 15">YOKOZUNA-1</strain>
    </source>
</reference>
<comment type="similarity">
    <text evidence="2 11">Belongs to the ENDOU family.</text>
</comment>
<feature type="signal peptide" evidence="11">
    <location>
        <begin position="1"/>
        <end position="20"/>
    </location>
</feature>
<dbReference type="Proteomes" id="UP000186922">
    <property type="component" value="Unassembled WGS sequence"/>
</dbReference>
<keyword evidence="15" id="KW-1185">Reference proteome</keyword>
<gene>
    <name evidence="14" type="primary">RvY_12775-1</name>
    <name evidence="14" type="synonym">RvY_12775.1</name>
    <name evidence="14" type="ORF">RvY_12775</name>
</gene>
<keyword evidence="4 11" id="KW-0540">Nuclease</keyword>
<evidence type="ECO:0000256" key="5">
    <source>
        <dbReference type="ARBA" id="ARBA00022723"/>
    </source>
</evidence>
<dbReference type="GO" id="GO:0004521">
    <property type="term" value="F:RNA endonuclease activity"/>
    <property type="evidence" value="ECO:0007669"/>
    <property type="project" value="UniProtKB-UniRule"/>
</dbReference>
<proteinExistence type="inferred from homology"/>
<dbReference type="Pfam" id="PF09412">
    <property type="entry name" value="XendoU"/>
    <property type="match status" value="1"/>
</dbReference>
<evidence type="ECO:0000256" key="7">
    <source>
        <dbReference type="ARBA" id="ARBA00022801"/>
    </source>
</evidence>
<feature type="domain" description="EndoU" evidence="13">
    <location>
        <begin position="48"/>
        <end position="307"/>
    </location>
</feature>
<organism evidence="14 15">
    <name type="scientific">Ramazzottius varieornatus</name>
    <name type="common">Water bear</name>
    <name type="synonym">Tardigrade</name>
    <dbReference type="NCBI Taxonomy" id="947166"/>
    <lineage>
        <taxon>Eukaryota</taxon>
        <taxon>Metazoa</taxon>
        <taxon>Ecdysozoa</taxon>
        <taxon>Tardigrada</taxon>
        <taxon>Eutardigrada</taxon>
        <taxon>Parachela</taxon>
        <taxon>Hypsibioidea</taxon>
        <taxon>Ramazzottiidae</taxon>
        <taxon>Ramazzottius</taxon>
    </lineage>
</organism>
<evidence type="ECO:0000256" key="3">
    <source>
        <dbReference type="ARBA" id="ARBA00011245"/>
    </source>
</evidence>
<keyword evidence="7 11" id="KW-0378">Hydrolase</keyword>
<evidence type="ECO:0000256" key="4">
    <source>
        <dbReference type="ARBA" id="ARBA00022722"/>
    </source>
</evidence>
<dbReference type="GO" id="GO:0016829">
    <property type="term" value="F:lyase activity"/>
    <property type="evidence" value="ECO:0007669"/>
    <property type="project" value="UniProtKB-KW"/>
</dbReference>
<evidence type="ECO:0000313" key="15">
    <source>
        <dbReference type="Proteomes" id="UP000186922"/>
    </source>
</evidence>
<keyword evidence="6 11" id="KW-0255">Endonuclease</keyword>
<protein>
    <recommendedName>
        <fullName evidence="11">Uridylate-specific endoribonuclease</fullName>
        <ecNumber evidence="11">4.6.1.-</ecNumber>
    </recommendedName>
</protein>
<dbReference type="SUPFAM" id="SSF142877">
    <property type="entry name" value="EndoU-like"/>
    <property type="match status" value="1"/>
</dbReference>
<evidence type="ECO:0000256" key="8">
    <source>
        <dbReference type="ARBA" id="ARBA00022884"/>
    </source>
</evidence>
<keyword evidence="8 11" id="KW-0694">RNA-binding</keyword>
<dbReference type="OrthoDB" id="430326at2759"/>
<comment type="catalytic activity">
    <reaction evidence="11">
        <text>ribonucleotidyl-uridine-RNA = a 5'-end dephospho-uridine-RNA + a 3'-end 2',3'-cyclophospho-ribonucleotide-RNA</text>
        <dbReference type="Rhea" id="RHEA:67792"/>
        <dbReference type="Rhea" id="RHEA-COMP:10464"/>
        <dbReference type="Rhea" id="RHEA-COMP:17354"/>
        <dbReference type="Rhea" id="RHEA-COMP:17356"/>
        <dbReference type="ChEBI" id="CHEBI:83064"/>
        <dbReference type="ChEBI" id="CHEBI:173117"/>
        <dbReference type="ChEBI" id="CHEBI:173224"/>
    </reaction>
</comment>
<name>A0A1D1VR23_RAMVA</name>
<evidence type="ECO:0000259" key="13">
    <source>
        <dbReference type="PROSITE" id="PS51959"/>
    </source>
</evidence>
<evidence type="ECO:0000256" key="11">
    <source>
        <dbReference type="RuleBase" id="RU367085"/>
    </source>
</evidence>
<evidence type="ECO:0000256" key="2">
    <source>
        <dbReference type="ARBA" id="ARBA00010168"/>
    </source>
</evidence>
<evidence type="ECO:0000256" key="10">
    <source>
        <dbReference type="ARBA" id="ARBA00023239"/>
    </source>
</evidence>
<evidence type="ECO:0000256" key="9">
    <source>
        <dbReference type="ARBA" id="ARBA00023211"/>
    </source>
</evidence>
<dbReference type="PANTHER" id="PTHR12439">
    <property type="entry name" value="PLACENTAL PROTEIN 11-RELATED"/>
    <property type="match status" value="1"/>
</dbReference>
<feature type="chain" id="PRO_5026371867" description="Uridylate-specific endoribonuclease" evidence="11">
    <location>
        <begin position="21"/>
        <end position="307"/>
    </location>
</feature>
<dbReference type="EMBL" id="BDGG01000008">
    <property type="protein sequence ID" value="GAV02178.1"/>
    <property type="molecule type" value="Genomic_DNA"/>
</dbReference>
<keyword evidence="9 11" id="KW-0464">Manganese</keyword>
<dbReference type="PROSITE" id="PS51959">
    <property type="entry name" value="ENDOU"/>
    <property type="match status" value="1"/>
</dbReference>
<evidence type="ECO:0000313" key="14">
    <source>
        <dbReference type="EMBL" id="GAV02178.1"/>
    </source>
</evidence>
<dbReference type="GO" id="GO:0046872">
    <property type="term" value="F:metal ion binding"/>
    <property type="evidence" value="ECO:0007669"/>
    <property type="project" value="UniProtKB-UniRule"/>
</dbReference>
<evidence type="ECO:0000256" key="1">
    <source>
        <dbReference type="ARBA" id="ARBA00001936"/>
    </source>
</evidence>
<evidence type="ECO:0000256" key="6">
    <source>
        <dbReference type="ARBA" id="ARBA00022759"/>
    </source>
</evidence>
<dbReference type="GO" id="GO:0003723">
    <property type="term" value="F:RNA binding"/>
    <property type="evidence" value="ECO:0007669"/>
    <property type="project" value="UniProtKB-UniRule"/>
</dbReference>
<keyword evidence="11" id="KW-0732">Signal</keyword>
<dbReference type="InterPro" id="IPR039787">
    <property type="entry name" value="ENDOU"/>
</dbReference>